<name>A0A8S1P9H2_9CILI</name>
<protein>
    <submittedName>
        <fullName evidence="1">Uncharacterized protein</fullName>
    </submittedName>
</protein>
<gene>
    <name evidence="1" type="ORF">PSON_ATCC_30995.1.T0720253</name>
</gene>
<dbReference type="EMBL" id="CAJJDN010000072">
    <property type="protein sequence ID" value="CAD8099877.1"/>
    <property type="molecule type" value="Genomic_DNA"/>
</dbReference>
<evidence type="ECO:0000313" key="2">
    <source>
        <dbReference type="Proteomes" id="UP000692954"/>
    </source>
</evidence>
<organism evidence="1 2">
    <name type="scientific">Paramecium sonneborni</name>
    <dbReference type="NCBI Taxonomy" id="65129"/>
    <lineage>
        <taxon>Eukaryota</taxon>
        <taxon>Sar</taxon>
        <taxon>Alveolata</taxon>
        <taxon>Ciliophora</taxon>
        <taxon>Intramacronucleata</taxon>
        <taxon>Oligohymenophorea</taxon>
        <taxon>Peniculida</taxon>
        <taxon>Parameciidae</taxon>
        <taxon>Paramecium</taxon>
    </lineage>
</organism>
<dbReference type="OrthoDB" id="312980at2759"/>
<proteinExistence type="predicted"/>
<sequence length="244" mass="28984">MHQSLLECKFDRHQKSKIIGVCVHKQCQNRRPFCVGCQYQFHQDHIDDLKFFDDLKDWVLQNSQITVGITTYLNELIDLVKSISQLIEATQYANQHSNFNQMNYTDLENSINYLMNLWNCQNNVNQLLQEMLITKTRNQIKQLCSFYFLQYTTNNKIQVNQQSLQLNQNLTQKQITEGPQNVIQSKNQQQIPDQRISNLSKRFQCNIIHQNKRTKSRINLFKSVFVILEKLIYYQSQINKSAQK</sequence>
<keyword evidence="2" id="KW-1185">Reference proteome</keyword>
<evidence type="ECO:0000313" key="1">
    <source>
        <dbReference type="EMBL" id="CAD8099877.1"/>
    </source>
</evidence>
<dbReference type="AlphaFoldDB" id="A0A8S1P9H2"/>
<dbReference type="Proteomes" id="UP000692954">
    <property type="component" value="Unassembled WGS sequence"/>
</dbReference>
<accession>A0A8S1P9H2</accession>
<reference evidence="1" key="1">
    <citation type="submission" date="2021-01" db="EMBL/GenBank/DDBJ databases">
        <authorList>
            <consortium name="Genoscope - CEA"/>
            <person name="William W."/>
        </authorList>
    </citation>
    <scope>NUCLEOTIDE SEQUENCE</scope>
</reference>
<comment type="caution">
    <text evidence="1">The sequence shown here is derived from an EMBL/GenBank/DDBJ whole genome shotgun (WGS) entry which is preliminary data.</text>
</comment>